<feature type="compositionally biased region" description="Basic and acidic residues" evidence="1">
    <location>
        <begin position="214"/>
        <end position="230"/>
    </location>
</feature>
<dbReference type="Proteomes" id="UP000244073">
    <property type="component" value="Unassembled WGS sequence"/>
</dbReference>
<dbReference type="RefSeq" id="XP_040753841.1">
    <property type="nucleotide sequence ID" value="XM_040899695.1"/>
</dbReference>
<dbReference type="EMBL" id="MSFN02000002">
    <property type="protein sequence ID" value="PTU22449.1"/>
    <property type="molecule type" value="Genomic_DNA"/>
</dbReference>
<comment type="caution">
    <text evidence="2">The sequence shown here is derived from an EMBL/GenBank/DDBJ whole genome shotgun (WGS) entry which is preliminary data.</text>
</comment>
<accession>A0A2T5M1P2</accession>
<feature type="region of interest" description="Disordered" evidence="1">
    <location>
        <begin position="29"/>
        <end position="66"/>
    </location>
</feature>
<proteinExistence type="predicted"/>
<feature type="region of interest" description="Disordered" evidence="1">
    <location>
        <begin position="124"/>
        <end position="159"/>
    </location>
</feature>
<feature type="region of interest" description="Disordered" evidence="1">
    <location>
        <begin position="184"/>
        <end position="244"/>
    </location>
</feature>
<evidence type="ECO:0000313" key="3">
    <source>
        <dbReference type="Proteomes" id="UP000244073"/>
    </source>
</evidence>
<organism evidence="2 3">
    <name type="scientific">Aspergillus ochraceoroseus IBT 24754</name>
    <dbReference type="NCBI Taxonomy" id="1392256"/>
    <lineage>
        <taxon>Eukaryota</taxon>
        <taxon>Fungi</taxon>
        <taxon>Dikarya</taxon>
        <taxon>Ascomycota</taxon>
        <taxon>Pezizomycotina</taxon>
        <taxon>Eurotiomycetes</taxon>
        <taxon>Eurotiomycetidae</taxon>
        <taxon>Eurotiales</taxon>
        <taxon>Aspergillaceae</taxon>
        <taxon>Aspergillus</taxon>
        <taxon>Aspergillus subgen. Nidulantes</taxon>
    </lineage>
</organism>
<feature type="compositionally biased region" description="Polar residues" evidence="1">
    <location>
        <begin position="124"/>
        <end position="138"/>
    </location>
</feature>
<dbReference type="GeneID" id="63816577"/>
<gene>
    <name evidence="2" type="ORF">P175DRAFT_0529505</name>
</gene>
<reference evidence="2 3" key="1">
    <citation type="journal article" date="2018" name="Proc. Natl. Acad. Sci. U.S.A.">
        <title>Linking secondary metabolites to gene clusters through genome sequencing of six diverse Aspergillus species.</title>
        <authorList>
            <person name="Kaerboelling I."/>
            <person name="Vesth T.C."/>
            <person name="Frisvad J.C."/>
            <person name="Nybo J.L."/>
            <person name="Theobald S."/>
            <person name="Kuo A."/>
            <person name="Bowyer P."/>
            <person name="Matsuda Y."/>
            <person name="Mondo S."/>
            <person name="Lyhne E.K."/>
            <person name="Kogle M.E."/>
            <person name="Clum A."/>
            <person name="Lipzen A."/>
            <person name="Salamov A."/>
            <person name="Ngan C.Y."/>
            <person name="Daum C."/>
            <person name="Chiniquy J."/>
            <person name="Barry K."/>
            <person name="LaButti K."/>
            <person name="Haridas S."/>
            <person name="Simmons B.A."/>
            <person name="Magnuson J.K."/>
            <person name="Mortensen U.H."/>
            <person name="Larsen T.O."/>
            <person name="Grigoriev I.V."/>
            <person name="Baker S.E."/>
            <person name="Andersen M.R."/>
        </authorList>
    </citation>
    <scope>NUCLEOTIDE SEQUENCE [LARGE SCALE GENOMIC DNA]</scope>
    <source>
        <strain evidence="2 3">IBT 24754</strain>
    </source>
</reference>
<evidence type="ECO:0000256" key="1">
    <source>
        <dbReference type="SAM" id="MobiDB-lite"/>
    </source>
</evidence>
<protein>
    <submittedName>
        <fullName evidence="2">Uncharacterized protein</fullName>
    </submittedName>
</protein>
<dbReference type="VEuPathDB" id="FungiDB:P175DRAFT_0529505"/>
<feature type="compositionally biased region" description="Basic and acidic residues" evidence="1">
    <location>
        <begin position="29"/>
        <end position="40"/>
    </location>
</feature>
<feature type="compositionally biased region" description="Basic residues" evidence="1">
    <location>
        <begin position="47"/>
        <end position="56"/>
    </location>
</feature>
<dbReference type="AlphaFoldDB" id="A0A2T5M1P2"/>
<name>A0A2T5M1P2_9EURO</name>
<sequence length="244" mass="26463">MSPDPTLHPKPITPGKPFSALLAACYPETSREQPLAEKLLRKPPGQQRRRQTRTHRGGGGFSTCSSGAESQVREFLALDRYRKHGIFRPALMGMVKANQDSVVRKTTGAAAAAGAGAFWLDCSSETSTPTSTQNQTRKTPIETLIPPPPPPPSRRRPRNRLANPIRSLACNPVLQRRHLSVALSGEVSGPKKKKGGKGSSVLKANGALNVKSSLSEDRGGEDTSGKRKLEDESEDRMKKRRGRA</sequence>
<dbReference type="OrthoDB" id="8249012at2759"/>
<evidence type="ECO:0000313" key="2">
    <source>
        <dbReference type="EMBL" id="PTU22449.1"/>
    </source>
</evidence>